<accession>A0AAN7Q1Y1</accession>
<reference evidence="2" key="1">
    <citation type="submission" date="2023-01" db="EMBL/GenBank/DDBJ databases">
        <title>Key to firefly adult light organ development and bioluminescence: homeobox transcription factors regulate luciferase expression and transportation to peroxisome.</title>
        <authorList>
            <person name="Fu X."/>
        </authorList>
    </citation>
    <scope>NUCLEOTIDE SEQUENCE [LARGE SCALE GENOMIC DNA]</scope>
</reference>
<gene>
    <name evidence="1" type="ORF">RN001_005896</name>
</gene>
<name>A0AAN7Q1Y1_9COLE</name>
<keyword evidence="2" id="KW-1185">Reference proteome</keyword>
<organism evidence="1 2">
    <name type="scientific">Aquatica leii</name>
    <dbReference type="NCBI Taxonomy" id="1421715"/>
    <lineage>
        <taxon>Eukaryota</taxon>
        <taxon>Metazoa</taxon>
        <taxon>Ecdysozoa</taxon>
        <taxon>Arthropoda</taxon>
        <taxon>Hexapoda</taxon>
        <taxon>Insecta</taxon>
        <taxon>Pterygota</taxon>
        <taxon>Neoptera</taxon>
        <taxon>Endopterygota</taxon>
        <taxon>Coleoptera</taxon>
        <taxon>Polyphaga</taxon>
        <taxon>Elateriformia</taxon>
        <taxon>Elateroidea</taxon>
        <taxon>Lampyridae</taxon>
        <taxon>Luciolinae</taxon>
        <taxon>Aquatica</taxon>
    </lineage>
</organism>
<sequence length="137" mass="14737">MVISDNQTANSAVEHLFKTIDIDGQMVDGLIDPGSAICTIRASAVLNNNFNVENASINLYGFGSNITPLTSNKSLTVKVKIDDVEIDNFVKRKPYGTSLLLTTLLALQSSTISPRFPLSIARTPQPHISLGVGFFVA</sequence>
<dbReference type="AlphaFoldDB" id="A0AAN7Q1Y1"/>
<protein>
    <submittedName>
        <fullName evidence="1">Uncharacterized protein</fullName>
    </submittedName>
</protein>
<evidence type="ECO:0000313" key="2">
    <source>
        <dbReference type="Proteomes" id="UP001353858"/>
    </source>
</evidence>
<evidence type="ECO:0000313" key="1">
    <source>
        <dbReference type="EMBL" id="KAK4882577.1"/>
    </source>
</evidence>
<comment type="caution">
    <text evidence="1">The sequence shown here is derived from an EMBL/GenBank/DDBJ whole genome shotgun (WGS) entry which is preliminary data.</text>
</comment>
<proteinExistence type="predicted"/>
<dbReference type="Proteomes" id="UP001353858">
    <property type="component" value="Unassembled WGS sequence"/>
</dbReference>
<dbReference type="EMBL" id="JARPUR010000002">
    <property type="protein sequence ID" value="KAK4882577.1"/>
    <property type="molecule type" value="Genomic_DNA"/>
</dbReference>